<evidence type="ECO:0000313" key="4">
    <source>
        <dbReference type="EMBL" id="ELT98024.1"/>
    </source>
</evidence>
<evidence type="ECO:0000259" key="3">
    <source>
        <dbReference type="PROSITE" id="PS50814"/>
    </source>
</evidence>
<gene>
    <name evidence="4" type="ORF">CAPTEDRAFT_204570</name>
</gene>
<dbReference type="EMBL" id="AMQN01010652">
    <property type="status" value="NOT_ANNOTATED_CDS"/>
    <property type="molecule type" value="Genomic_DNA"/>
</dbReference>
<dbReference type="SMART" id="SM00469">
    <property type="entry name" value="WIF"/>
    <property type="match status" value="1"/>
</dbReference>
<name>R7TWA7_CAPTE</name>
<dbReference type="EMBL" id="KB308311">
    <property type="protein sequence ID" value="ELT98024.1"/>
    <property type="molecule type" value="Genomic_DNA"/>
</dbReference>
<sequence>MSASPCSLQTSLYEAPSFLASPSLDAGQSMASLDHPSEPIFLRRRIEGELYYVRDGNINDYALGFKMTIKTEIDRIFFNWQNLRRPSSMVMLYQLSVVSSNTKALHPPQLNIPSDGVVPTKMEDNAFKWEILFTVFSITMACTGHVIDEVDVLIQLNVTMNSASNVTVLNINRKKTCLKGNHDTAYAVYNGIKATDFKETVHPCVTRQATRYCSR</sequence>
<protein>
    <recommendedName>
        <fullName evidence="3">WIF domain-containing protein</fullName>
    </recommendedName>
</protein>
<feature type="domain" description="WIF" evidence="3">
    <location>
        <begin position="33"/>
        <end position="177"/>
    </location>
</feature>
<accession>R7TWA7</accession>
<keyword evidence="6" id="KW-1185">Reference proteome</keyword>
<dbReference type="AlphaFoldDB" id="R7TWA7"/>
<reference evidence="5" key="3">
    <citation type="submission" date="2015-06" db="UniProtKB">
        <authorList>
            <consortium name="EnsemblMetazoa"/>
        </authorList>
    </citation>
    <scope>IDENTIFICATION</scope>
</reference>
<reference evidence="4 6" key="2">
    <citation type="journal article" date="2013" name="Nature">
        <title>Insights into bilaterian evolution from three spiralian genomes.</title>
        <authorList>
            <person name="Simakov O."/>
            <person name="Marletaz F."/>
            <person name="Cho S.J."/>
            <person name="Edsinger-Gonzales E."/>
            <person name="Havlak P."/>
            <person name="Hellsten U."/>
            <person name="Kuo D.H."/>
            <person name="Larsson T."/>
            <person name="Lv J."/>
            <person name="Arendt D."/>
            <person name="Savage R."/>
            <person name="Osoegawa K."/>
            <person name="de Jong P."/>
            <person name="Grimwood J."/>
            <person name="Chapman J.A."/>
            <person name="Shapiro H."/>
            <person name="Aerts A."/>
            <person name="Otillar R.P."/>
            <person name="Terry A.Y."/>
            <person name="Boore J.L."/>
            <person name="Grigoriev I.V."/>
            <person name="Lindberg D.R."/>
            <person name="Seaver E.C."/>
            <person name="Weisblat D.A."/>
            <person name="Putnam N.H."/>
            <person name="Rokhsar D.S."/>
        </authorList>
    </citation>
    <scope>NUCLEOTIDE SEQUENCE</scope>
    <source>
        <strain evidence="4 6">I ESC-2004</strain>
    </source>
</reference>
<dbReference type="STRING" id="283909.R7TWA7"/>
<dbReference type="OrthoDB" id="4062651at2759"/>
<dbReference type="HOGENOM" id="CLU_1284379_0_0_1"/>
<keyword evidence="2" id="KW-0325">Glycoprotein</keyword>
<evidence type="ECO:0000313" key="5">
    <source>
        <dbReference type="EnsemblMetazoa" id="CapteP204570"/>
    </source>
</evidence>
<proteinExistence type="predicted"/>
<dbReference type="OMA" id="HINMIIT"/>
<evidence type="ECO:0000256" key="2">
    <source>
        <dbReference type="ARBA" id="ARBA00023180"/>
    </source>
</evidence>
<dbReference type="EnsemblMetazoa" id="CapteT204570">
    <property type="protein sequence ID" value="CapteP204570"/>
    <property type="gene ID" value="CapteG204570"/>
</dbReference>
<evidence type="ECO:0000313" key="6">
    <source>
        <dbReference type="Proteomes" id="UP000014760"/>
    </source>
</evidence>
<keyword evidence="1" id="KW-0732">Signal</keyword>
<dbReference type="InterPro" id="IPR003306">
    <property type="entry name" value="WIF"/>
</dbReference>
<dbReference type="Gene3D" id="2.60.40.2170">
    <property type="entry name" value="Wnt, WIF domain"/>
    <property type="match status" value="1"/>
</dbReference>
<reference evidence="6" key="1">
    <citation type="submission" date="2012-12" db="EMBL/GenBank/DDBJ databases">
        <authorList>
            <person name="Hellsten U."/>
            <person name="Grimwood J."/>
            <person name="Chapman J.A."/>
            <person name="Shapiro H."/>
            <person name="Aerts A."/>
            <person name="Otillar R.P."/>
            <person name="Terry A.Y."/>
            <person name="Boore J.L."/>
            <person name="Simakov O."/>
            <person name="Marletaz F."/>
            <person name="Cho S.-J."/>
            <person name="Edsinger-Gonzales E."/>
            <person name="Havlak P."/>
            <person name="Kuo D.-H."/>
            <person name="Larsson T."/>
            <person name="Lv J."/>
            <person name="Arendt D."/>
            <person name="Savage R."/>
            <person name="Osoegawa K."/>
            <person name="de Jong P."/>
            <person name="Lindberg D.R."/>
            <person name="Seaver E.C."/>
            <person name="Weisblat D.A."/>
            <person name="Putnam N.H."/>
            <person name="Grigoriev I.V."/>
            <person name="Rokhsar D.S."/>
        </authorList>
    </citation>
    <scope>NUCLEOTIDE SEQUENCE</scope>
    <source>
        <strain evidence="6">I ESC-2004</strain>
    </source>
</reference>
<evidence type="ECO:0000256" key="1">
    <source>
        <dbReference type="ARBA" id="ARBA00022729"/>
    </source>
</evidence>
<dbReference type="Pfam" id="PF02019">
    <property type="entry name" value="WIF"/>
    <property type="match status" value="1"/>
</dbReference>
<dbReference type="PROSITE" id="PS50814">
    <property type="entry name" value="WIF"/>
    <property type="match status" value="1"/>
</dbReference>
<dbReference type="Proteomes" id="UP000014760">
    <property type="component" value="Unassembled WGS sequence"/>
</dbReference>
<dbReference type="InterPro" id="IPR038677">
    <property type="entry name" value="WIF_sf"/>
</dbReference>
<organism evidence="4">
    <name type="scientific">Capitella teleta</name>
    <name type="common">Polychaete worm</name>
    <dbReference type="NCBI Taxonomy" id="283909"/>
    <lineage>
        <taxon>Eukaryota</taxon>
        <taxon>Metazoa</taxon>
        <taxon>Spiralia</taxon>
        <taxon>Lophotrochozoa</taxon>
        <taxon>Annelida</taxon>
        <taxon>Polychaeta</taxon>
        <taxon>Sedentaria</taxon>
        <taxon>Scolecida</taxon>
        <taxon>Capitellidae</taxon>
        <taxon>Capitella</taxon>
    </lineage>
</organism>